<keyword evidence="2" id="KW-0238">DNA-binding</keyword>
<dbReference type="InterPro" id="IPR018060">
    <property type="entry name" value="HTH_AraC"/>
</dbReference>
<evidence type="ECO:0000256" key="3">
    <source>
        <dbReference type="ARBA" id="ARBA00023163"/>
    </source>
</evidence>
<keyword evidence="1" id="KW-0805">Transcription regulation</keyword>
<evidence type="ECO:0000256" key="1">
    <source>
        <dbReference type="ARBA" id="ARBA00023015"/>
    </source>
</evidence>
<name>A0ABS4FF53_9BACL</name>
<sequence length="505" mass="57737">MKVLIADDDVYTREGLVESIDWEDYGVSEVLQVEDGAEALRKATIHRPEIVITDIRMPKLNGIEFAERLVAACPDSKVLFISGYMDVAYLKSAIRLAAVDYVEKPIKLPEMEEAIRKTIRFIQQERERHVLLDQKLELERTKLANVLRTQSLGGDEIRRICDAARFPADVSYVCLVVSRWDQEGQGWAITSPNDNDWGTYAPAVLTEQLDQNRQLMIVPLCSPNERGAVLHAAERLCGSGREIRIGVGSVVSHLDEVPRSFHESELALELIFFRHRTSIIVYDKSSWIPYMIKGDIYLEFYHYLKQSPNELTGWMESFCDRLMNGGYMPRTRVMSWILSFAHAMLSERGGVLLTTGKVYQFQEIENHLNACRSMQEVKQFILSICHAYQKEAEEVSPYSHVVRTVLCYISRHCSNADLDIREIADHVHLSAAHLGMLFKQETGTTMKQYLNDYRLELAKRLVAGEHFKMADIARMCGYASPGYFTKVFKTSTGLTPVEYRKKRCG</sequence>
<dbReference type="Proteomes" id="UP000706926">
    <property type="component" value="Unassembled WGS sequence"/>
</dbReference>
<evidence type="ECO:0000259" key="5">
    <source>
        <dbReference type="PROSITE" id="PS01124"/>
    </source>
</evidence>
<accession>A0ABS4FF53</accession>
<dbReference type="SUPFAM" id="SSF46689">
    <property type="entry name" value="Homeodomain-like"/>
    <property type="match status" value="2"/>
</dbReference>
<keyword evidence="8" id="KW-1185">Reference proteome</keyword>
<dbReference type="Gene3D" id="3.40.50.2300">
    <property type="match status" value="1"/>
</dbReference>
<proteinExistence type="predicted"/>
<keyword evidence="4" id="KW-0597">Phosphoprotein</keyword>
<dbReference type="InterPro" id="IPR020449">
    <property type="entry name" value="Tscrpt_reg_AraC-type_HTH"/>
</dbReference>
<evidence type="ECO:0000256" key="4">
    <source>
        <dbReference type="PROSITE-ProRule" id="PRU00169"/>
    </source>
</evidence>
<dbReference type="InterPro" id="IPR001789">
    <property type="entry name" value="Sig_transdc_resp-reg_receiver"/>
</dbReference>
<dbReference type="Pfam" id="PF17853">
    <property type="entry name" value="GGDEF_2"/>
    <property type="match status" value="1"/>
</dbReference>
<dbReference type="SMART" id="SM00448">
    <property type="entry name" value="REC"/>
    <property type="match status" value="1"/>
</dbReference>
<dbReference type="PANTHER" id="PTHR43280:SF2">
    <property type="entry name" value="HTH-TYPE TRANSCRIPTIONAL REGULATOR EXSA"/>
    <property type="match status" value="1"/>
</dbReference>
<feature type="domain" description="Response regulatory" evidence="6">
    <location>
        <begin position="2"/>
        <end position="119"/>
    </location>
</feature>
<dbReference type="SMART" id="SM00342">
    <property type="entry name" value="HTH_ARAC"/>
    <property type="match status" value="1"/>
</dbReference>
<dbReference type="PRINTS" id="PR00032">
    <property type="entry name" value="HTHARAC"/>
</dbReference>
<dbReference type="Pfam" id="PF12833">
    <property type="entry name" value="HTH_18"/>
    <property type="match status" value="1"/>
</dbReference>
<evidence type="ECO:0000256" key="2">
    <source>
        <dbReference type="ARBA" id="ARBA00023125"/>
    </source>
</evidence>
<evidence type="ECO:0000313" key="7">
    <source>
        <dbReference type="EMBL" id="MBP1894874.1"/>
    </source>
</evidence>
<dbReference type="PROSITE" id="PS00041">
    <property type="entry name" value="HTH_ARAC_FAMILY_1"/>
    <property type="match status" value="1"/>
</dbReference>
<dbReference type="Pfam" id="PF00072">
    <property type="entry name" value="Response_reg"/>
    <property type="match status" value="1"/>
</dbReference>
<dbReference type="Gene3D" id="1.10.10.60">
    <property type="entry name" value="Homeodomain-like"/>
    <property type="match status" value="2"/>
</dbReference>
<dbReference type="CDD" id="cd17536">
    <property type="entry name" value="REC_YesN-like"/>
    <property type="match status" value="1"/>
</dbReference>
<dbReference type="EMBL" id="JAGGKI010000011">
    <property type="protein sequence ID" value="MBP1894874.1"/>
    <property type="molecule type" value="Genomic_DNA"/>
</dbReference>
<gene>
    <name evidence="7" type="ORF">J2Z18_003983</name>
</gene>
<dbReference type="InterPro" id="IPR009057">
    <property type="entry name" value="Homeodomain-like_sf"/>
</dbReference>
<feature type="domain" description="HTH araC/xylS-type" evidence="5">
    <location>
        <begin position="403"/>
        <end position="502"/>
    </location>
</feature>
<reference evidence="7 8" key="1">
    <citation type="submission" date="2021-03" db="EMBL/GenBank/DDBJ databases">
        <title>Genomic Encyclopedia of Type Strains, Phase IV (KMG-IV): sequencing the most valuable type-strain genomes for metagenomic binning, comparative biology and taxonomic classification.</title>
        <authorList>
            <person name="Goeker M."/>
        </authorList>
    </citation>
    <scope>NUCLEOTIDE SEQUENCE [LARGE SCALE GENOMIC DNA]</scope>
    <source>
        <strain evidence="7 8">DSM 15596</strain>
    </source>
</reference>
<dbReference type="PROSITE" id="PS50110">
    <property type="entry name" value="RESPONSE_REGULATORY"/>
    <property type="match status" value="1"/>
</dbReference>
<comment type="caution">
    <text evidence="7">The sequence shown here is derived from an EMBL/GenBank/DDBJ whole genome shotgun (WGS) entry which is preliminary data.</text>
</comment>
<dbReference type="PANTHER" id="PTHR43280">
    <property type="entry name" value="ARAC-FAMILY TRANSCRIPTIONAL REGULATOR"/>
    <property type="match status" value="1"/>
</dbReference>
<keyword evidence="3" id="KW-0804">Transcription</keyword>
<dbReference type="RefSeq" id="WP_007130136.1">
    <property type="nucleotide sequence ID" value="NZ_CP139098.1"/>
</dbReference>
<evidence type="ECO:0000259" key="6">
    <source>
        <dbReference type="PROSITE" id="PS50110"/>
    </source>
</evidence>
<protein>
    <submittedName>
        <fullName evidence="7">Two-component system response regulator YesN</fullName>
    </submittedName>
</protein>
<dbReference type="InterPro" id="IPR041522">
    <property type="entry name" value="CdaR_GGDEF"/>
</dbReference>
<evidence type="ECO:0000313" key="8">
    <source>
        <dbReference type="Proteomes" id="UP000706926"/>
    </source>
</evidence>
<dbReference type="SUPFAM" id="SSF52172">
    <property type="entry name" value="CheY-like"/>
    <property type="match status" value="1"/>
</dbReference>
<dbReference type="GeneID" id="95405906"/>
<dbReference type="PROSITE" id="PS01124">
    <property type="entry name" value="HTH_ARAC_FAMILY_2"/>
    <property type="match status" value="1"/>
</dbReference>
<dbReference type="InterPro" id="IPR011006">
    <property type="entry name" value="CheY-like_superfamily"/>
</dbReference>
<dbReference type="InterPro" id="IPR018062">
    <property type="entry name" value="HTH_AraC-typ_CS"/>
</dbReference>
<organism evidence="7 8">
    <name type="scientific">Paenibacillus lactis</name>
    <dbReference type="NCBI Taxonomy" id="228574"/>
    <lineage>
        <taxon>Bacteria</taxon>
        <taxon>Bacillati</taxon>
        <taxon>Bacillota</taxon>
        <taxon>Bacilli</taxon>
        <taxon>Bacillales</taxon>
        <taxon>Paenibacillaceae</taxon>
        <taxon>Paenibacillus</taxon>
    </lineage>
</organism>
<feature type="modified residue" description="4-aspartylphosphate" evidence="4">
    <location>
        <position position="54"/>
    </location>
</feature>